<dbReference type="Proteomes" id="UP000032427">
    <property type="component" value="Chromosome 2"/>
</dbReference>
<dbReference type="AlphaFoldDB" id="A0A090I6P9"/>
<sequence length="185" mass="21059">MNKSLNIVNNYLSQFDWEEEDKRKFITLFNESLTVIENNAEVRKGVNQYITIASQIISGVSRKVHNLDLSKLITLLNDKGDRFVELFGSSQEIICSIYELAGSLSEASLEQLNELEACIVTLLWSNRKSHSVSTFYEAMNDYLSSVNKTPCTQQDLFSSLTRLISIKSVIKSRGLYILIEEVKFS</sequence>
<accession>A0A090I6P9</accession>
<dbReference type="KEGG" id="awd:AWOD_II_0739"/>
<dbReference type="PATRIC" id="fig|80852.17.peg.3521"/>
<dbReference type="EMBL" id="LN554847">
    <property type="protein sequence ID" value="CED57370.1"/>
    <property type="molecule type" value="Genomic_DNA"/>
</dbReference>
<keyword evidence="2" id="KW-1185">Reference proteome</keyword>
<proteinExistence type="predicted"/>
<organism evidence="1 2">
    <name type="scientific">Aliivibrio wodanis</name>
    <dbReference type="NCBI Taxonomy" id="80852"/>
    <lineage>
        <taxon>Bacteria</taxon>
        <taxon>Pseudomonadati</taxon>
        <taxon>Pseudomonadota</taxon>
        <taxon>Gammaproteobacteria</taxon>
        <taxon>Vibrionales</taxon>
        <taxon>Vibrionaceae</taxon>
        <taxon>Aliivibrio</taxon>
    </lineage>
</organism>
<evidence type="ECO:0000313" key="1">
    <source>
        <dbReference type="EMBL" id="CED57370.1"/>
    </source>
</evidence>
<gene>
    <name evidence="1" type="ORF">AWOD_II_0739</name>
</gene>
<dbReference type="HOGENOM" id="CLU_1458399_0_0_6"/>
<protein>
    <submittedName>
        <fullName evidence="1">Uncharacterized protein</fullName>
    </submittedName>
</protein>
<name>A0A090I6P9_9GAMM</name>
<dbReference type="GeneID" id="28542986"/>
<evidence type="ECO:0000313" key="2">
    <source>
        <dbReference type="Proteomes" id="UP000032427"/>
    </source>
</evidence>
<reference evidence="2" key="1">
    <citation type="submission" date="2014-09" db="EMBL/GenBank/DDBJ databases">
        <authorList>
            <person name="Hjerde E."/>
        </authorList>
    </citation>
    <scope>NUCLEOTIDE SEQUENCE [LARGE SCALE GENOMIC DNA]</scope>
    <source>
        <strain evidence="2">06/09/139</strain>
    </source>
</reference>